<evidence type="ECO:0000313" key="9">
    <source>
        <dbReference type="Proteomes" id="UP000000844"/>
    </source>
</evidence>
<dbReference type="PANTHER" id="PTHR35807">
    <property type="entry name" value="TRANSCRIPTIONAL REGULATOR REDD-RELATED"/>
    <property type="match status" value="1"/>
</dbReference>
<dbReference type="OrthoDB" id="5521887at2"/>
<dbReference type="STRING" id="446470.Snas_3059"/>
<dbReference type="AlphaFoldDB" id="D3QAE7"/>
<evidence type="ECO:0000256" key="6">
    <source>
        <dbReference type="SAM" id="MobiDB-lite"/>
    </source>
</evidence>
<dbReference type="Gene3D" id="3.40.50.300">
    <property type="entry name" value="P-loop containing nucleotide triphosphate hydrolases"/>
    <property type="match status" value="1"/>
</dbReference>
<dbReference type="PRINTS" id="PR00364">
    <property type="entry name" value="DISEASERSIST"/>
</dbReference>
<dbReference type="InterPro" id="IPR016032">
    <property type="entry name" value="Sig_transdc_resp-reg_C-effctor"/>
</dbReference>
<dbReference type="Gene3D" id="1.25.40.10">
    <property type="entry name" value="Tetratricopeptide repeat domain"/>
    <property type="match status" value="3"/>
</dbReference>
<evidence type="ECO:0000259" key="7">
    <source>
        <dbReference type="PROSITE" id="PS51755"/>
    </source>
</evidence>
<dbReference type="Gene3D" id="1.10.10.10">
    <property type="entry name" value="Winged helix-like DNA-binding domain superfamily/Winged helix DNA-binding domain"/>
    <property type="match status" value="2"/>
</dbReference>
<dbReference type="GO" id="GO:0000160">
    <property type="term" value="P:phosphorelay signal transduction system"/>
    <property type="evidence" value="ECO:0007669"/>
    <property type="project" value="InterPro"/>
</dbReference>
<evidence type="ECO:0000313" key="8">
    <source>
        <dbReference type="EMBL" id="ADD42730.1"/>
    </source>
</evidence>
<dbReference type="InterPro" id="IPR036388">
    <property type="entry name" value="WH-like_DNA-bd_sf"/>
</dbReference>
<dbReference type="InterPro" id="IPR011990">
    <property type="entry name" value="TPR-like_helical_dom_sf"/>
</dbReference>
<evidence type="ECO:0000256" key="1">
    <source>
        <dbReference type="ARBA" id="ARBA00005820"/>
    </source>
</evidence>
<dbReference type="PROSITE" id="PS51755">
    <property type="entry name" value="OMPR_PHOB"/>
    <property type="match status" value="1"/>
</dbReference>
<keyword evidence="4" id="KW-0804">Transcription</keyword>
<comment type="similarity">
    <text evidence="1">Belongs to the AfsR/DnrI/RedD regulatory family.</text>
</comment>
<keyword evidence="9" id="KW-1185">Reference proteome</keyword>
<protein>
    <submittedName>
        <fullName evidence="8">Transcriptional regulator, SARP family</fullName>
    </submittedName>
</protein>
<dbReference type="GO" id="GO:0043531">
    <property type="term" value="F:ADP binding"/>
    <property type="evidence" value="ECO:0007669"/>
    <property type="project" value="InterPro"/>
</dbReference>
<keyword evidence="2" id="KW-0805">Transcription regulation</keyword>
<gene>
    <name evidence="8" type="ordered locus">Snas_3059</name>
</gene>
<dbReference type="Proteomes" id="UP000000844">
    <property type="component" value="Chromosome"/>
</dbReference>
<dbReference type="SMART" id="SM00862">
    <property type="entry name" value="Trans_reg_C"/>
    <property type="match status" value="1"/>
</dbReference>
<dbReference type="SUPFAM" id="SSF46894">
    <property type="entry name" value="C-terminal effector domain of the bipartite response regulators"/>
    <property type="match status" value="1"/>
</dbReference>
<feature type="region of interest" description="Disordered" evidence="6">
    <location>
        <begin position="246"/>
        <end position="267"/>
    </location>
</feature>
<dbReference type="HOGENOM" id="CLU_004665_2_0_11"/>
<dbReference type="eggNOG" id="COG3629">
    <property type="taxonomic scope" value="Bacteria"/>
</dbReference>
<dbReference type="InterPro" id="IPR019734">
    <property type="entry name" value="TPR_rpt"/>
</dbReference>
<dbReference type="KEGG" id="sna:Snas_3059"/>
<feature type="domain" description="OmpR/PhoB-type" evidence="7">
    <location>
        <begin position="1"/>
        <end position="95"/>
    </location>
</feature>
<dbReference type="InterPro" id="IPR027417">
    <property type="entry name" value="P-loop_NTPase"/>
</dbReference>
<dbReference type="EMBL" id="CP001778">
    <property type="protein sequence ID" value="ADD42730.1"/>
    <property type="molecule type" value="Genomic_DNA"/>
</dbReference>
<dbReference type="CDD" id="cd15831">
    <property type="entry name" value="BTAD"/>
    <property type="match status" value="1"/>
</dbReference>
<evidence type="ECO:0000256" key="3">
    <source>
        <dbReference type="ARBA" id="ARBA00023125"/>
    </source>
</evidence>
<dbReference type="GO" id="GO:0003677">
    <property type="term" value="F:DNA binding"/>
    <property type="evidence" value="ECO:0007669"/>
    <property type="project" value="UniProtKB-UniRule"/>
</dbReference>
<dbReference type="SMART" id="SM01043">
    <property type="entry name" value="BTAD"/>
    <property type="match status" value="1"/>
</dbReference>
<keyword evidence="3 5" id="KW-0238">DNA-binding</keyword>
<organism evidence="8 9">
    <name type="scientific">Stackebrandtia nassauensis (strain DSM 44728 / CIP 108903 / NRRL B-16338 / NBRC 102104 / LLR-40K-21)</name>
    <dbReference type="NCBI Taxonomy" id="446470"/>
    <lineage>
        <taxon>Bacteria</taxon>
        <taxon>Bacillati</taxon>
        <taxon>Actinomycetota</taxon>
        <taxon>Actinomycetes</taxon>
        <taxon>Glycomycetales</taxon>
        <taxon>Glycomycetaceae</taxon>
        <taxon>Stackebrandtia</taxon>
    </lineage>
</organism>
<dbReference type="GO" id="GO:0006355">
    <property type="term" value="P:regulation of DNA-templated transcription"/>
    <property type="evidence" value="ECO:0007669"/>
    <property type="project" value="InterPro"/>
</dbReference>
<dbReference type="eggNOG" id="COG3903">
    <property type="taxonomic scope" value="Bacteria"/>
</dbReference>
<dbReference type="InterPro" id="IPR002182">
    <property type="entry name" value="NB-ARC"/>
</dbReference>
<sequence>MGGVKFRILGPLEVSRDGEPVTISGRHHPKLLALLLLETGRVVTVSRLVDALWENDPPATARRQIQNTMASLRRQLAGDDSPTLEATGEGYRLLVPAKTVDAQCFTDLVRQARTARDTNDLPTASRLFAEALALWRGEALAGLSGRVVEAAVVRLNESRLSAIEDRCDIDIALGRHGQVVGELRELLEHHPYRQRVAGLLMTALHHSGRTPEALEVFTEVRARLSDELGLDPDPDLNRLHGEILRGDLDTPTTEPTPPSAPRPAQLPADTATFTGREEQLAALDNLLADGRTATVVSAIAGMGGAGKTALAVHWAHHVRDRFPDGQLYINLRGYDEAAPVSPADALTRFLNALGQPGAAIPTDPDEAGAMYRSLLADQRMLILLDNARDAAQVRPLLPGGGGNFALITSRDRLTSLVALDDVAPLRIDTLSHEESVDLLSNLVDPVRLHSEPEATHQLARLCGHLPLALRIAGANLADRPETNVTQFVAELEGPQRLQKLTAPDDPAVAITRTLHLSVSALTPAARQLFTLLGILPGEDFSHDLAAHLAGTVTDDAPRAINELEAAHLVESHHDNRLRFHDLVREYANARASQWDDADRGEAVTRVIGWYDHNKATLPTDERDNVLRMLSAWNHRPDSWRLAAVLGRFVHYGPDLPRQLELLRHELSKAEHNQDHPGRCQMNSTLAIVHREMGHRTTAIEYAREAVQIMRDHDVDDPVGKYVGNLGLYLGDMGRVAEAVPLVLESYNAAVATGDDLFATIRASTLGTLYAELGDYGEGEKWTTMALKLTEQPSLRFFRQGISYCLCEQYVSSRRFSDAEPLITDILNQPDSSGAKYHALTLILRAEINRARGRYDAAHEDLAEALRHASQTDRSGLRDMAECGMAELEIQTGHPRQAIDRLMSSHPANTDQMGALQRAQADRLLCLAHARLGDGDTAINYGDAALAAFRSMPRPLLEARTLVALAEAHDTGGDKLSAQRDRESALEIFTRLGIPVEESREVPLGHGQRPPHWDT</sequence>
<dbReference type="InterPro" id="IPR001867">
    <property type="entry name" value="OmpR/PhoB-type_DNA-bd"/>
</dbReference>
<name>D3QAE7_STANL</name>
<evidence type="ECO:0000256" key="2">
    <source>
        <dbReference type="ARBA" id="ARBA00023015"/>
    </source>
</evidence>
<dbReference type="SUPFAM" id="SSF48452">
    <property type="entry name" value="TPR-like"/>
    <property type="match status" value="3"/>
</dbReference>
<accession>D3QAE7</accession>
<dbReference type="InterPro" id="IPR051677">
    <property type="entry name" value="AfsR-DnrI-RedD_regulator"/>
</dbReference>
<dbReference type="Pfam" id="PF00486">
    <property type="entry name" value="Trans_reg_C"/>
    <property type="match status" value="1"/>
</dbReference>
<feature type="DNA-binding region" description="OmpR/PhoB-type" evidence="5">
    <location>
        <begin position="1"/>
        <end position="95"/>
    </location>
</feature>
<dbReference type="SUPFAM" id="SSF52540">
    <property type="entry name" value="P-loop containing nucleoside triphosphate hydrolases"/>
    <property type="match status" value="1"/>
</dbReference>
<dbReference type="PANTHER" id="PTHR35807:SF1">
    <property type="entry name" value="TRANSCRIPTIONAL REGULATOR REDD"/>
    <property type="match status" value="1"/>
</dbReference>
<proteinExistence type="inferred from homology"/>
<evidence type="ECO:0000256" key="5">
    <source>
        <dbReference type="PROSITE-ProRule" id="PRU01091"/>
    </source>
</evidence>
<dbReference type="InterPro" id="IPR005158">
    <property type="entry name" value="BTAD"/>
</dbReference>
<dbReference type="Pfam" id="PF03704">
    <property type="entry name" value="BTAD"/>
    <property type="match status" value="1"/>
</dbReference>
<reference evidence="8 9" key="1">
    <citation type="journal article" date="2009" name="Stand. Genomic Sci.">
        <title>Complete genome sequence of Stackebrandtia nassauensis type strain (LLR-40K-21).</title>
        <authorList>
            <person name="Munk C."/>
            <person name="Lapidus A."/>
            <person name="Copeland A."/>
            <person name="Jando M."/>
            <person name="Mayilraj S."/>
            <person name="Glavina Del Rio T."/>
            <person name="Nolan M."/>
            <person name="Chen F."/>
            <person name="Lucas S."/>
            <person name="Tice H."/>
            <person name="Cheng J.F."/>
            <person name="Han C."/>
            <person name="Detter J.C."/>
            <person name="Bruce D."/>
            <person name="Goodwin L."/>
            <person name="Chain P."/>
            <person name="Pitluck S."/>
            <person name="Goker M."/>
            <person name="Ovchinikova G."/>
            <person name="Pati A."/>
            <person name="Ivanova N."/>
            <person name="Mavromatis K."/>
            <person name="Chen A."/>
            <person name="Palaniappan K."/>
            <person name="Land M."/>
            <person name="Hauser L."/>
            <person name="Chang Y.J."/>
            <person name="Jeffries C.D."/>
            <person name="Bristow J."/>
            <person name="Eisen J.A."/>
            <person name="Markowitz V."/>
            <person name="Hugenholtz P."/>
            <person name="Kyrpides N.C."/>
            <person name="Klenk H.P."/>
        </authorList>
    </citation>
    <scope>NUCLEOTIDE SEQUENCE [LARGE SCALE GENOMIC DNA]</scope>
    <source>
        <strain evidence="9">DSM 44728 / CIP 108903 / NRRL B-16338 / NBRC 102104 / LLR-40K-21</strain>
    </source>
</reference>
<dbReference type="Pfam" id="PF00931">
    <property type="entry name" value="NB-ARC"/>
    <property type="match status" value="1"/>
</dbReference>
<evidence type="ECO:0000256" key="4">
    <source>
        <dbReference type="ARBA" id="ARBA00023163"/>
    </source>
</evidence>
<dbReference type="SMART" id="SM00028">
    <property type="entry name" value="TPR"/>
    <property type="match status" value="3"/>
</dbReference>